<dbReference type="KEGG" id="salf:SMD44_00857"/>
<proteinExistence type="predicted"/>
<evidence type="ECO:0000313" key="1">
    <source>
        <dbReference type="EMBL" id="ARX81459.1"/>
    </source>
</evidence>
<dbReference type="Proteomes" id="UP000195880">
    <property type="component" value="Chromosome"/>
</dbReference>
<dbReference type="AlphaFoldDB" id="A0A1Z1W4Y8"/>
<name>A0A1Z1W4Y8_9ACTN</name>
<sequence length="92" mass="9440">MAEADRALPVRCRQPAPRVDEGLLGELQILAKVGHGPSGPLVDGLVALRLAAVVHVDEFALRGGQGLPLEGAGVVGEVLEHVPAGPVRQGGR</sequence>
<gene>
    <name evidence="1" type="ORF">SMD44_00857</name>
</gene>
<protein>
    <submittedName>
        <fullName evidence="1">Uncharacterized protein</fullName>
    </submittedName>
</protein>
<dbReference type="EMBL" id="CP021748">
    <property type="protein sequence ID" value="ARX81459.1"/>
    <property type="molecule type" value="Genomic_DNA"/>
</dbReference>
<evidence type="ECO:0000313" key="2">
    <source>
        <dbReference type="Proteomes" id="UP000195880"/>
    </source>
</evidence>
<reference evidence="1 2" key="1">
    <citation type="submission" date="2017-05" db="EMBL/GenBank/DDBJ databases">
        <title>Streptomyces alboflavus Genome sequencing and assembly.</title>
        <authorList>
            <person name="Wang Y."/>
            <person name="Du B."/>
            <person name="Ding Y."/>
            <person name="Liu H."/>
            <person name="Hou Q."/>
            <person name="Liu K."/>
            <person name="Wang C."/>
            <person name="Yao L."/>
        </authorList>
    </citation>
    <scope>NUCLEOTIDE SEQUENCE [LARGE SCALE GENOMIC DNA]</scope>
    <source>
        <strain evidence="1 2">MDJK44</strain>
    </source>
</reference>
<keyword evidence="2" id="KW-1185">Reference proteome</keyword>
<accession>A0A1Z1W4Y8</accession>
<organism evidence="1 2">
    <name type="scientific">Streptomyces alboflavus</name>
    <dbReference type="NCBI Taxonomy" id="67267"/>
    <lineage>
        <taxon>Bacteria</taxon>
        <taxon>Bacillati</taxon>
        <taxon>Actinomycetota</taxon>
        <taxon>Actinomycetes</taxon>
        <taxon>Kitasatosporales</taxon>
        <taxon>Streptomycetaceae</taxon>
        <taxon>Streptomyces</taxon>
    </lineage>
</organism>